<name>A0AA38GCP8_TAXCH</name>
<dbReference type="EMBL" id="JAHRHJ020000004">
    <property type="protein sequence ID" value="KAH9319215.1"/>
    <property type="molecule type" value="Genomic_DNA"/>
</dbReference>
<reference evidence="2 3" key="1">
    <citation type="journal article" date="2021" name="Nat. Plants">
        <title>The Taxus genome provides insights into paclitaxel biosynthesis.</title>
        <authorList>
            <person name="Xiong X."/>
            <person name="Gou J."/>
            <person name="Liao Q."/>
            <person name="Li Y."/>
            <person name="Zhou Q."/>
            <person name="Bi G."/>
            <person name="Li C."/>
            <person name="Du R."/>
            <person name="Wang X."/>
            <person name="Sun T."/>
            <person name="Guo L."/>
            <person name="Liang H."/>
            <person name="Lu P."/>
            <person name="Wu Y."/>
            <person name="Zhang Z."/>
            <person name="Ro D.K."/>
            <person name="Shang Y."/>
            <person name="Huang S."/>
            <person name="Yan J."/>
        </authorList>
    </citation>
    <scope>NUCLEOTIDE SEQUENCE [LARGE SCALE GENOMIC DNA]</scope>
    <source>
        <strain evidence="2">Ta-2019</strain>
    </source>
</reference>
<gene>
    <name evidence="2" type="ORF">KI387_020984</name>
</gene>
<evidence type="ECO:0000256" key="1">
    <source>
        <dbReference type="SAM" id="MobiDB-lite"/>
    </source>
</evidence>
<evidence type="ECO:0000313" key="2">
    <source>
        <dbReference type="EMBL" id="KAH9319215.1"/>
    </source>
</evidence>
<keyword evidence="3" id="KW-1185">Reference proteome</keyword>
<evidence type="ECO:0000313" key="3">
    <source>
        <dbReference type="Proteomes" id="UP000824469"/>
    </source>
</evidence>
<comment type="caution">
    <text evidence="2">The sequence shown here is derived from an EMBL/GenBank/DDBJ whole genome shotgun (WGS) entry which is preliminary data.</text>
</comment>
<dbReference type="Proteomes" id="UP000824469">
    <property type="component" value="Unassembled WGS sequence"/>
</dbReference>
<accession>A0AA38GCP8</accession>
<sequence length="90" mass="9489">DSGYAGALSARRAHGPEEQLRPRHESDSSSGSAVLYPASSVWREVTILATCQTGEKMSVCLPATEGSPASTDSSARVFSIGIIRVSVHTR</sequence>
<dbReference type="AlphaFoldDB" id="A0AA38GCP8"/>
<proteinExistence type="predicted"/>
<feature type="region of interest" description="Disordered" evidence="1">
    <location>
        <begin position="1"/>
        <end position="33"/>
    </location>
</feature>
<organism evidence="2 3">
    <name type="scientific">Taxus chinensis</name>
    <name type="common">Chinese yew</name>
    <name type="synonym">Taxus wallichiana var. chinensis</name>
    <dbReference type="NCBI Taxonomy" id="29808"/>
    <lineage>
        <taxon>Eukaryota</taxon>
        <taxon>Viridiplantae</taxon>
        <taxon>Streptophyta</taxon>
        <taxon>Embryophyta</taxon>
        <taxon>Tracheophyta</taxon>
        <taxon>Spermatophyta</taxon>
        <taxon>Pinopsida</taxon>
        <taxon>Pinidae</taxon>
        <taxon>Conifers II</taxon>
        <taxon>Cupressales</taxon>
        <taxon>Taxaceae</taxon>
        <taxon>Taxus</taxon>
    </lineage>
</organism>
<feature type="compositionally biased region" description="Basic and acidic residues" evidence="1">
    <location>
        <begin position="14"/>
        <end position="27"/>
    </location>
</feature>
<protein>
    <submittedName>
        <fullName evidence="2">Uncharacterized protein</fullName>
    </submittedName>
</protein>
<feature type="non-terminal residue" evidence="2">
    <location>
        <position position="1"/>
    </location>
</feature>